<evidence type="ECO:0000256" key="1">
    <source>
        <dbReference type="SAM" id="SignalP"/>
    </source>
</evidence>
<name>A0AAX4KA68_9TREE</name>
<dbReference type="EMBL" id="CP144089">
    <property type="protein sequence ID" value="WWD03287.1"/>
    <property type="molecule type" value="Genomic_DNA"/>
</dbReference>
<dbReference type="Gene3D" id="2.80.10.50">
    <property type="match status" value="1"/>
</dbReference>
<proteinExistence type="predicted"/>
<dbReference type="AlphaFoldDB" id="A0AAX4KA68"/>
<dbReference type="Proteomes" id="UP001358614">
    <property type="component" value="Chromosome 1"/>
</dbReference>
<dbReference type="KEGG" id="ker:91100142"/>
<dbReference type="Pfam" id="PF00652">
    <property type="entry name" value="Ricin_B_lectin"/>
    <property type="match status" value="1"/>
</dbReference>
<accession>A0AAX4KA68</accession>
<dbReference type="SUPFAM" id="SSF50370">
    <property type="entry name" value="Ricin B-like lectins"/>
    <property type="match status" value="1"/>
</dbReference>
<dbReference type="PROSITE" id="PS50231">
    <property type="entry name" value="RICIN_B_LECTIN"/>
    <property type="match status" value="1"/>
</dbReference>
<organism evidence="3 4">
    <name type="scientific">Kwoniella europaea PYCC6329</name>
    <dbReference type="NCBI Taxonomy" id="1423913"/>
    <lineage>
        <taxon>Eukaryota</taxon>
        <taxon>Fungi</taxon>
        <taxon>Dikarya</taxon>
        <taxon>Basidiomycota</taxon>
        <taxon>Agaricomycotina</taxon>
        <taxon>Tremellomycetes</taxon>
        <taxon>Tremellales</taxon>
        <taxon>Cryptococcaceae</taxon>
        <taxon>Kwoniella</taxon>
    </lineage>
</organism>
<dbReference type="InterPro" id="IPR000772">
    <property type="entry name" value="Ricin_B_lectin"/>
</dbReference>
<feature type="chain" id="PRO_5043993881" description="Ricin B lectin domain-containing protein" evidence="1">
    <location>
        <begin position="23"/>
        <end position="208"/>
    </location>
</feature>
<evidence type="ECO:0000313" key="3">
    <source>
        <dbReference type="EMBL" id="WWD03287.1"/>
    </source>
</evidence>
<feature type="signal peptide" evidence="1">
    <location>
        <begin position="1"/>
        <end position="22"/>
    </location>
</feature>
<dbReference type="SMART" id="SM00458">
    <property type="entry name" value="RICIN"/>
    <property type="match status" value="1"/>
</dbReference>
<evidence type="ECO:0000259" key="2">
    <source>
        <dbReference type="SMART" id="SM00458"/>
    </source>
</evidence>
<reference evidence="3 4" key="1">
    <citation type="submission" date="2024-01" db="EMBL/GenBank/DDBJ databases">
        <title>Comparative genomics of Cryptococcus and Kwoniella reveals pathogenesis evolution and contrasting modes of karyotype evolution via chromosome fusion or intercentromeric recombination.</title>
        <authorList>
            <person name="Coelho M.A."/>
            <person name="David-Palma M."/>
            <person name="Shea T."/>
            <person name="Bowers K."/>
            <person name="McGinley-Smith S."/>
            <person name="Mohammad A.W."/>
            <person name="Gnirke A."/>
            <person name="Yurkov A.M."/>
            <person name="Nowrousian M."/>
            <person name="Sun S."/>
            <person name="Cuomo C.A."/>
            <person name="Heitman J."/>
        </authorList>
    </citation>
    <scope>NUCLEOTIDE SEQUENCE [LARGE SCALE GENOMIC DNA]</scope>
    <source>
        <strain evidence="3 4">PYCC6329</strain>
    </source>
</reference>
<dbReference type="GeneID" id="91100142"/>
<gene>
    <name evidence="3" type="ORF">V865_001338</name>
</gene>
<dbReference type="InterPro" id="IPR035992">
    <property type="entry name" value="Ricin_B-like_lectins"/>
</dbReference>
<feature type="domain" description="Ricin B lectin" evidence="2">
    <location>
        <begin position="36"/>
        <end position="206"/>
    </location>
</feature>
<protein>
    <recommendedName>
        <fullName evidence="2">Ricin B lectin domain-containing protein</fullName>
    </recommendedName>
</protein>
<evidence type="ECO:0000313" key="4">
    <source>
        <dbReference type="Proteomes" id="UP001358614"/>
    </source>
</evidence>
<keyword evidence="4" id="KW-1185">Reference proteome</keyword>
<dbReference type="CDD" id="cd00161">
    <property type="entry name" value="beta-trefoil_Ricin-like"/>
    <property type="match status" value="1"/>
</dbReference>
<sequence length="208" mass="22892">MLNTITIALLPILLGPVISASAIPISTRQFSDPDLGPAVKIQPISYDNLCLTVIGPKLVPGAAVELATCFDSSDSNVDHQQWHGWSDDPNQQFTLSIQDDDNRYCLDKGENPNGDGDSQEFNGTKLKLSQCDNGVPNSQLWGYEQGNNQLKFVDIFAPNTDSKKRCLDVVEDSQSYQPDGLGFAVQKNVQLWECVDGNMNQIWRSTDA</sequence>
<keyword evidence="1" id="KW-0732">Signal</keyword>
<dbReference type="RefSeq" id="XP_066081254.1">
    <property type="nucleotide sequence ID" value="XM_066225157.1"/>
</dbReference>